<dbReference type="Gene3D" id="3.40.50.720">
    <property type="entry name" value="NAD(P)-binding Rossmann-like Domain"/>
    <property type="match status" value="1"/>
</dbReference>
<feature type="domain" description="NmrA-like" evidence="1">
    <location>
        <begin position="120"/>
        <end position="239"/>
    </location>
</feature>
<reference evidence="2 3" key="1">
    <citation type="submission" date="2023-10" db="EMBL/GenBank/DDBJ databases">
        <title>Rubellicoccus peritrichatus gen. nov., sp. nov., isolated from an algae of coral reef tank.</title>
        <authorList>
            <person name="Luo J."/>
        </authorList>
    </citation>
    <scope>NUCLEOTIDE SEQUENCE [LARGE SCALE GENOMIC DNA]</scope>
    <source>
        <strain evidence="2 3">CR14</strain>
    </source>
</reference>
<sequence>MKTTYTESQTSNADVAAAPFLVIGGSGKTGRRVVERLESMGLAVRSASRSSSPSFDWHDSSNWGDVLAGVKALYVTYHPDLSVPGASDHIRELLAVSKMQGVERVVLLSGRGEEEAQLCERLVLNSSIPATIVRCGWFNQNFSESFFRDLLMGGTLAVPNANVGEGYADADDIADVVTVALTEDGHAGQIYELTGPELLTFREVAKIFTEVTGHDIKVVDVSREAFVEGLRAAQLPDDMVGLVDYLFNEVLDGRNASLSDGVQRVLGRPPRDFRSFLQKAHLAGAFA</sequence>
<proteinExistence type="predicted"/>
<dbReference type="InterPro" id="IPR036291">
    <property type="entry name" value="NAD(P)-bd_dom_sf"/>
</dbReference>
<dbReference type="Proteomes" id="UP001304300">
    <property type="component" value="Chromosome"/>
</dbReference>
<evidence type="ECO:0000313" key="2">
    <source>
        <dbReference type="EMBL" id="WOO42594.1"/>
    </source>
</evidence>
<dbReference type="PANTHER" id="PTHR43162:SF1">
    <property type="entry name" value="PRESTALK A DIFFERENTIATION PROTEIN A"/>
    <property type="match status" value="1"/>
</dbReference>
<dbReference type="InterPro" id="IPR008030">
    <property type="entry name" value="NmrA-like"/>
</dbReference>
<dbReference type="KEGG" id="puo:RZN69_05785"/>
<dbReference type="SUPFAM" id="SSF51735">
    <property type="entry name" value="NAD(P)-binding Rossmann-fold domains"/>
    <property type="match status" value="1"/>
</dbReference>
<evidence type="ECO:0000259" key="1">
    <source>
        <dbReference type="Pfam" id="PF05368"/>
    </source>
</evidence>
<dbReference type="Gene3D" id="3.90.25.10">
    <property type="entry name" value="UDP-galactose 4-epimerase, domain 1"/>
    <property type="match status" value="1"/>
</dbReference>
<dbReference type="Pfam" id="PF05368">
    <property type="entry name" value="NmrA"/>
    <property type="match status" value="1"/>
</dbReference>
<dbReference type="AlphaFoldDB" id="A0AAQ3LDT8"/>
<dbReference type="PANTHER" id="PTHR43162">
    <property type="match status" value="1"/>
</dbReference>
<organism evidence="2 3">
    <name type="scientific">Rubellicoccus peritrichatus</name>
    <dbReference type="NCBI Taxonomy" id="3080537"/>
    <lineage>
        <taxon>Bacteria</taxon>
        <taxon>Pseudomonadati</taxon>
        <taxon>Verrucomicrobiota</taxon>
        <taxon>Opitutia</taxon>
        <taxon>Puniceicoccales</taxon>
        <taxon>Cerasicoccaceae</taxon>
        <taxon>Rubellicoccus</taxon>
    </lineage>
</organism>
<evidence type="ECO:0000313" key="3">
    <source>
        <dbReference type="Proteomes" id="UP001304300"/>
    </source>
</evidence>
<dbReference type="EMBL" id="CP136920">
    <property type="protein sequence ID" value="WOO42594.1"/>
    <property type="molecule type" value="Genomic_DNA"/>
</dbReference>
<dbReference type="InterPro" id="IPR051604">
    <property type="entry name" value="Ergot_Alk_Oxidoreductase"/>
</dbReference>
<protein>
    <submittedName>
        <fullName evidence="2">NmrA family NAD(P)-binding protein</fullName>
    </submittedName>
</protein>
<keyword evidence="3" id="KW-1185">Reference proteome</keyword>
<name>A0AAQ3LDT8_9BACT</name>
<dbReference type="RefSeq" id="WP_317835118.1">
    <property type="nucleotide sequence ID" value="NZ_CP136920.1"/>
</dbReference>
<gene>
    <name evidence="2" type="ORF">RZN69_05785</name>
</gene>
<accession>A0AAQ3LDT8</accession>